<dbReference type="InterPro" id="IPR011701">
    <property type="entry name" value="MFS"/>
</dbReference>
<feature type="transmembrane region" description="Helical" evidence="8">
    <location>
        <begin position="204"/>
        <end position="224"/>
    </location>
</feature>
<dbReference type="Proteomes" id="UP000033648">
    <property type="component" value="Unassembled WGS sequence"/>
</dbReference>
<dbReference type="AlphaFoldDB" id="A0A0F4L2R5"/>
<dbReference type="InterPro" id="IPR036259">
    <property type="entry name" value="MFS_trans_sf"/>
</dbReference>
<dbReference type="PATRIC" id="fig|1684.4.peg.473"/>
<evidence type="ECO:0000256" key="1">
    <source>
        <dbReference type="ARBA" id="ARBA00004429"/>
    </source>
</evidence>
<dbReference type="NCBIfam" id="TIGR00711">
    <property type="entry name" value="efflux_EmrB"/>
    <property type="match status" value="1"/>
</dbReference>
<keyword evidence="5 8" id="KW-0812">Transmembrane</keyword>
<feature type="transmembrane region" description="Helical" evidence="8">
    <location>
        <begin position="17"/>
        <end position="40"/>
    </location>
</feature>
<feature type="transmembrane region" description="Helical" evidence="8">
    <location>
        <begin position="304"/>
        <end position="323"/>
    </location>
</feature>
<dbReference type="Gene3D" id="1.20.1250.20">
    <property type="entry name" value="MFS general substrate transporter like domains"/>
    <property type="match status" value="1"/>
</dbReference>
<dbReference type="CDD" id="cd17502">
    <property type="entry name" value="MFS_Azr1_MDR_like"/>
    <property type="match status" value="1"/>
</dbReference>
<feature type="transmembrane region" description="Helical" evidence="8">
    <location>
        <begin position="269"/>
        <end position="292"/>
    </location>
</feature>
<dbReference type="PRINTS" id="PR01036">
    <property type="entry name" value="TCRTETB"/>
</dbReference>
<reference evidence="10 11" key="1">
    <citation type="submission" date="2014-12" db="EMBL/GenBank/DDBJ databases">
        <title>Comparative genomics of the lactic acid bacteria isolated from the honey bee gut.</title>
        <authorList>
            <person name="Ellegaard K.M."/>
            <person name="Tamarit D."/>
            <person name="Javelind E."/>
            <person name="Olofsson T."/>
            <person name="Andersson S.G."/>
            <person name="Vasquez A."/>
        </authorList>
    </citation>
    <scope>NUCLEOTIDE SEQUENCE [LARGE SCALE GENOMIC DNA]</scope>
    <source>
        <strain evidence="10 11">Bin2</strain>
    </source>
</reference>
<keyword evidence="3" id="KW-0813">Transport</keyword>
<comment type="similarity">
    <text evidence="2">Belongs to the major facilitator superfamily. TCR/Tet family.</text>
</comment>
<organism evidence="10 11">
    <name type="scientific">Bifidobacterium asteroides</name>
    <dbReference type="NCBI Taxonomy" id="1684"/>
    <lineage>
        <taxon>Bacteria</taxon>
        <taxon>Bacillati</taxon>
        <taxon>Actinomycetota</taxon>
        <taxon>Actinomycetes</taxon>
        <taxon>Bifidobacteriales</taxon>
        <taxon>Bifidobacteriaceae</taxon>
        <taxon>Bifidobacterium</taxon>
    </lineage>
</organism>
<evidence type="ECO:0000259" key="9">
    <source>
        <dbReference type="PROSITE" id="PS50850"/>
    </source>
</evidence>
<evidence type="ECO:0000256" key="7">
    <source>
        <dbReference type="ARBA" id="ARBA00023136"/>
    </source>
</evidence>
<keyword evidence="4" id="KW-1003">Cell membrane</keyword>
<sequence>MSQTVDTGSGRKTNRTLVTVAVFIATFMTAIEGTIVSTAMPTIIGDLHGLSIMNWVYSIYLLMTAVTTPIYGKLSDRFGRKPLLTIGLLVFVIGSTLCALSQSMPQLIGARFLQGLGAGAIQPLTYTVLADIYPLDKRAGMIGLNGSAWGIASIIAPLLGGFIVQQISWHWVFAINVPIGLLVIIMIQIFLSEHIKARETRIDYIGIGLLSVCLICLMLCLQSLGSAGDTRITLILAAATVVTFALLLHVEGRQEDPILPLRLFRIRTFVIQNICMLLVAGFLMGFDTYMPIWMQSVLGMNPSLGGFVVTPSSILWLLGAYVAGPLTMHHPPHRATNIGLAFILTACICYIAVPQATAYWVFLVISAVVGFGFGLTITTSTITAQSVVPAGDVGASTSFNTLARSLGQTLMVSIFGIVMNTVIAREVPQHKGLTEDMMNSMINPATAGSIPSRLLGPARTIVFDGLHWIFLVGLVILIMALVANLCDIRSRTLLAEYQNKARTASPAIAEKGEQQGPLAKLDS</sequence>
<dbReference type="GO" id="GO:0005886">
    <property type="term" value="C:plasma membrane"/>
    <property type="evidence" value="ECO:0007669"/>
    <property type="project" value="UniProtKB-SubCell"/>
</dbReference>
<feature type="transmembrane region" description="Helical" evidence="8">
    <location>
        <begin position="83"/>
        <end position="102"/>
    </location>
</feature>
<dbReference type="FunFam" id="1.20.1720.10:FF:000004">
    <property type="entry name" value="EmrB/QacA family drug resistance transporter"/>
    <property type="match status" value="1"/>
</dbReference>
<dbReference type="OrthoDB" id="7375466at2"/>
<feature type="transmembrane region" description="Helical" evidence="8">
    <location>
        <begin position="230"/>
        <end position="248"/>
    </location>
</feature>
<feature type="transmembrane region" description="Helical" evidence="8">
    <location>
        <begin position="405"/>
        <end position="424"/>
    </location>
</feature>
<dbReference type="PROSITE" id="PS50850">
    <property type="entry name" value="MFS"/>
    <property type="match status" value="1"/>
</dbReference>
<dbReference type="PANTHER" id="PTHR23501">
    <property type="entry name" value="MAJOR FACILITATOR SUPERFAMILY"/>
    <property type="match status" value="1"/>
</dbReference>
<dbReference type="InterPro" id="IPR020846">
    <property type="entry name" value="MFS_dom"/>
</dbReference>
<feature type="transmembrane region" description="Helical" evidence="8">
    <location>
        <begin position="465"/>
        <end position="486"/>
    </location>
</feature>
<dbReference type="SUPFAM" id="SSF103473">
    <property type="entry name" value="MFS general substrate transporter"/>
    <property type="match status" value="1"/>
</dbReference>
<evidence type="ECO:0000256" key="3">
    <source>
        <dbReference type="ARBA" id="ARBA00022448"/>
    </source>
</evidence>
<feature type="transmembrane region" description="Helical" evidence="8">
    <location>
        <begin position="108"/>
        <end position="129"/>
    </location>
</feature>
<feature type="transmembrane region" description="Helical" evidence="8">
    <location>
        <begin position="52"/>
        <end position="71"/>
    </location>
</feature>
<dbReference type="PANTHER" id="PTHR23501:SF191">
    <property type="entry name" value="VACUOLAR BASIC AMINO ACID TRANSPORTER 4"/>
    <property type="match status" value="1"/>
</dbReference>
<accession>A0A0F4L2R5</accession>
<name>A0A0F4L2R5_9BIFI</name>
<feature type="domain" description="Major facilitator superfamily (MFS) profile" evidence="9">
    <location>
        <begin position="18"/>
        <end position="491"/>
    </location>
</feature>
<feature type="transmembrane region" description="Helical" evidence="8">
    <location>
        <begin position="141"/>
        <end position="163"/>
    </location>
</feature>
<dbReference type="GO" id="GO:0022857">
    <property type="term" value="F:transmembrane transporter activity"/>
    <property type="evidence" value="ECO:0007669"/>
    <property type="project" value="InterPro"/>
</dbReference>
<proteinExistence type="inferred from homology"/>
<keyword evidence="7 8" id="KW-0472">Membrane</keyword>
<evidence type="ECO:0000256" key="8">
    <source>
        <dbReference type="SAM" id="Phobius"/>
    </source>
</evidence>
<dbReference type="Gene3D" id="1.20.1720.10">
    <property type="entry name" value="Multidrug resistance protein D"/>
    <property type="match status" value="1"/>
</dbReference>
<evidence type="ECO:0000256" key="4">
    <source>
        <dbReference type="ARBA" id="ARBA00022475"/>
    </source>
</evidence>
<comment type="subcellular location">
    <subcellularLocation>
        <location evidence="1">Cell inner membrane</location>
        <topology evidence="1">Multi-pass membrane protein</topology>
    </subcellularLocation>
</comment>
<evidence type="ECO:0000313" key="11">
    <source>
        <dbReference type="Proteomes" id="UP000033648"/>
    </source>
</evidence>
<evidence type="ECO:0000313" key="10">
    <source>
        <dbReference type="EMBL" id="KJY51896.1"/>
    </source>
</evidence>
<dbReference type="EMBL" id="JWME01000006">
    <property type="protein sequence ID" value="KJY51896.1"/>
    <property type="molecule type" value="Genomic_DNA"/>
</dbReference>
<gene>
    <name evidence="10" type="ORF">JF69_04350</name>
</gene>
<dbReference type="InterPro" id="IPR004638">
    <property type="entry name" value="EmrB-like"/>
</dbReference>
<feature type="transmembrane region" description="Helical" evidence="8">
    <location>
        <begin position="335"/>
        <end position="353"/>
    </location>
</feature>
<comment type="caution">
    <text evidence="10">The sequence shown here is derived from an EMBL/GenBank/DDBJ whole genome shotgun (WGS) entry which is preliminary data.</text>
</comment>
<keyword evidence="6 8" id="KW-1133">Transmembrane helix</keyword>
<protein>
    <submittedName>
        <fullName evidence="10">MFS multidrug transporter</fullName>
    </submittedName>
</protein>
<evidence type="ECO:0000256" key="6">
    <source>
        <dbReference type="ARBA" id="ARBA00022989"/>
    </source>
</evidence>
<feature type="transmembrane region" description="Helical" evidence="8">
    <location>
        <begin position="359"/>
        <end position="384"/>
    </location>
</feature>
<evidence type="ECO:0000256" key="5">
    <source>
        <dbReference type="ARBA" id="ARBA00022692"/>
    </source>
</evidence>
<evidence type="ECO:0000256" key="2">
    <source>
        <dbReference type="ARBA" id="ARBA00007520"/>
    </source>
</evidence>
<dbReference type="Pfam" id="PF07690">
    <property type="entry name" value="MFS_1"/>
    <property type="match status" value="1"/>
</dbReference>
<feature type="transmembrane region" description="Helical" evidence="8">
    <location>
        <begin position="169"/>
        <end position="192"/>
    </location>
</feature>